<protein>
    <recommendedName>
        <fullName evidence="2">Helicase/UvrB N-terminal domain-containing protein</fullName>
    </recommendedName>
</protein>
<dbReference type="SUPFAM" id="SSF52540">
    <property type="entry name" value="P-loop containing nucleoside triphosphate hydrolases"/>
    <property type="match status" value="1"/>
</dbReference>
<dbReference type="Gene3D" id="3.40.50.300">
    <property type="entry name" value="P-loop containing nucleotide triphosphate hydrolases"/>
    <property type="match status" value="1"/>
</dbReference>
<evidence type="ECO:0008006" key="2">
    <source>
        <dbReference type="Google" id="ProtNLM"/>
    </source>
</evidence>
<name>A0A6C0IK47_9ZZZZ</name>
<dbReference type="AlphaFoldDB" id="A0A6C0IK47"/>
<reference evidence="1" key="1">
    <citation type="journal article" date="2020" name="Nature">
        <title>Giant virus diversity and host interactions through global metagenomics.</title>
        <authorList>
            <person name="Schulz F."/>
            <person name="Roux S."/>
            <person name="Paez-Espino D."/>
            <person name="Jungbluth S."/>
            <person name="Walsh D.A."/>
            <person name="Denef V.J."/>
            <person name="McMahon K.D."/>
            <person name="Konstantinidis K.T."/>
            <person name="Eloe-Fadrosh E.A."/>
            <person name="Kyrpides N.C."/>
            <person name="Woyke T."/>
        </authorList>
    </citation>
    <scope>NUCLEOTIDE SEQUENCE</scope>
    <source>
        <strain evidence="1">GVMAG-M-3300023184-89</strain>
    </source>
</reference>
<organism evidence="1">
    <name type="scientific">viral metagenome</name>
    <dbReference type="NCBI Taxonomy" id="1070528"/>
    <lineage>
        <taxon>unclassified sequences</taxon>
        <taxon>metagenomes</taxon>
        <taxon>organismal metagenomes</taxon>
    </lineage>
</organism>
<evidence type="ECO:0000313" key="1">
    <source>
        <dbReference type="EMBL" id="QHT92806.1"/>
    </source>
</evidence>
<proteinExistence type="predicted"/>
<dbReference type="EMBL" id="MN740194">
    <property type="protein sequence ID" value="QHT92806.1"/>
    <property type="molecule type" value="Genomic_DNA"/>
</dbReference>
<accession>A0A6C0IK47</accession>
<dbReference type="InterPro" id="IPR027417">
    <property type="entry name" value="P-loop_NTPase"/>
</dbReference>
<sequence>MDLTQRKLTKAEWTSIEVPVSADETRINELICAGYHNVNLVRNPTLSLLKYMKIAFSEQIDTYLFVHYLQPTLKALNKDIEFPFKEMKSNEQTMKKADLIRLNNTDKQLHDQKDKSFLFEFVLLDLVVKMFDEYAKNNYDAYYTLKVLLTYKVELVNQNLVTAISVILEAISKHIDLAELVYRGQKIIEQNPYLLKYADETLYEHQKQLFTLCKSPQPKLILYIAPTGTGKTLSPLGLADKHRVIFVCAARHVGLALAKAAVSAHKKVAFAFGCNDAEDIRLHYYAAKEYSVNKKSGGIGKVDNSVGDKVEIMISDIQSYLPAMYYMLAFNPKEKIILYWDEPTITLDYKEHEFHKIIQENWTKNIIPNVVLSSATLPQRSELVETINDFSGKFDQADIHEIVSYDCKKTIPLINKEGFTEMPHYLSADYTEIQKIVKHCLIYKTLLRYIDLGEAVKFIKYVTQHDLHIQNKDKEKEKTNRFIVNERLTLALQFPTIDLINMNNLKLYYLNLLGNIQPSHWPAIYAHLLEKRLVKQPSNIHVVTKDAHTLTDGPTIFLADNVDKIAQFYIQSANIPDNIASDIKKAIDFNSALNVKIARATKDFEDGTKKDEGKEKKAGNIDRMDPEMKQKMQEIQKLQAAIKMIVLSPQYIPNTTEHLYKYAPRVYNNVDDLKNKPFTSNVSEDYVEKIMQIDDIEDHWKLLLMMGIGVFTTHKSDRYTELMKSLVQEQKLYLIIASSDFIYGTNYQFCHGYISKDLGHMSQEKCIQSMGRVGRNKLQHDYSIRFRENDLILKLFTKEENKPEVINMNLLFNENTF</sequence>